<evidence type="ECO:0000259" key="5">
    <source>
        <dbReference type="Pfam" id="PF17187"/>
    </source>
</evidence>
<comment type="similarity">
    <text evidence="2">Belongs to the SVF1 family.</text>
</comment>
<dbReference type="Proteomes" id="UP000243052">
    <property type="component" value="Chromosome ii"/>
</dbReference>
<dbReference type="GO" id="GO:0006979">
    <property type="term" value="P:response to oxidative stress"/>
    <property type="evidence" value="ECO:0007669"/>
    <property type="project" value="InterPro"/>
</dbReference>
<gene>
    <name evidence="6" type="ORF">AW171_hschr21068</name>
</gene>
<accession>A0A109UXE2</accession>
<evidence type="ECO:0000256" key="1">
    <source>
        <dbReference type="ARBA" id="ARBA00004496"/>
    </source>
</evidence>
<protein>
    <submittedName>
        <fullName evidence="6">HBR349Cp</fullName>
    </submittedName>
</protein>
<evidence type="ECO:0000256" key="2">
    <source>
        <dbReference type="ARBA" id="ARBA00009069"/>
    </source>
</evidence>
<keyword evidence="7" id="KW-1185">Reference proteome</keyword>
<dbReference type="PANTHER" id="PTHR47107">
    <property type="entry name" value="SVF1-LIKE PROTEIN YDR222W-RELATED"/>
    <property type="match status" value="1"/>
</dbReference>
<feature type="domain" description="Svf1-like N-terminal" evidence="4">
    <location>
        <begin position="56"/>
        <end position="215"/>
    </location>
</feature>
<dbReference type="InterPro" id="IPR051385">
    <property type="entry name" value="Ceramide-binding_SVF1"/>
</dbReference>
<dbReference type="PANTHER" id="PTHR47107:SF1">
    <property type="entry name" value="CERAMIDE-BINDING PROTEIN SVF1-RELATED"/>
    <property type="match status" value="1"/>
</dbReference>
<evidence type="ECO:0000313" key="7">
    <source>
        <dbReference type="Proteomes" id="UP000243052"/>
    </source>
</evidence>
<dbReference type="OrthoDB" id="2590239at2759"/>
<sequence>MLKWIQGGISSVTGMAEPEYGEAYIHTATNRVKGKQPFRETTRDDMKWVNPDSMNVETATFYFSKADEGVTGFAQIINSNIAGVHSTGQFTFRLHHETKPELNTWTSTRLENFRVDGANYYANNLSMEINEEGTECHLKSSVNEESVVDIVLKRLTPGVKVGDDPVTYYGENPKEPWGKVRHVFWPRNTVSGSIEVKKGTVTFSNDYCMLVMALQGMKPHHCAKAWNFLNMQSDTHSVVVMEFTTPRSYAHTKVSIGIVCDNTSVLAVTVDNDFNHINPIVDSVGWPIPQKVEILLRGISSQISDEDAQSAEKLSFKVEAQLDTPVEVVDVMAEVPGFVKNIVSGVVGTKPYIYQYARDITLTHRDLVVKSIGWCELSFVSESETR</sequence>
<dbReference type="RefSeq" id="XP_017986246.1">
    <property type="nucleotide sequence ID" value="XM_018130757.1"/>
</dbReference>
<dbReference type="AlphaFoldDB" id="A0A109UXE2"/>
<keyword evidence="3" id="KW-0963">Cytoplasm</keyword>
<comment type="subcellular location">
    <subcellularLocation>
        <location evidence="1">Cytoplasm</location>
    </subcellularLocation>
</comment>
<dbReference type="SUPFAM" id="SSF159245">
    <property type="entry name" value="AttH-like"/>
    <property type="match status" value="1"/>
</dbReference>
<dbReference type="InterPro" id="IPR013931">
    <property type="entry name" value="Svf1-like_N"/>
</dbReference>
<evidence type="ECO:0000256" key="3">
    <source>
        <dbReference type="ARBA" id="ARBA00022490"/>
    </source>
</evidence>
<proteinExistence type="inferred from homology"/>
<dbReference type="STRING" id="45286.A0A109UXE2"/>
<feature type="domain" description="Svf1-like C-terminal" evidence="5">
    <location>
        <begin position="217"/>
        <end position="381"/>
    </location>
</feature>
<evidence type="ECO:0000259" key="4">
    <source>
        <dbReference type="Pfam" id="PF08622"/>
    </source>
</evidence>
<dbReference type="GeneID" id="28721515"/>
<dbReference type="InterPro" id="IPR033394">
    <property type="entry name" value="Svf1-like_C"/>
</dbReference>
<evidence type="ECO:0000313" key="6">
    <source>
        <dbReference type="EMBL" id="AMD19250.1"/>
    </source>
</evidence>
<name>A0A109UXE2_9SACH</name>
<organism evidence="6 7">
    <name type="scientific">Eremothecium sinecaudum</name>
    <dbReference type="NCBI Taxonomy" id="45286"/>
    <lineage>
        <taxon>Eukaryota</taxon>
        <taxon>Fungi</taxon>
        <taxon>Dikarya</taxon>
        <taxon>Ascomycota</taxon>
        <taxon>Saccharomycotina</taxon>
        <taxon>Saccharomycetes</taxon>
        <taxon>Saccharomycetales</taxon>
        <taxon>Saccharomycetaceae</taxon>
        <taxon>Eremothecium</taxon>
    </lineage>
</organism>
<dbReference type="EMBL" id="CP014242">
    <property type="protein sequence ID" value="AMD19250.1"/>
    <property type="molecule type" value="Genomic_DNA"/>
</dbReference>
<dbReference type="Pfam" id="PF17187">
    <property type="entry name" value="Svf1_C"/>
    <property type="match status" value="1"/>
</dbReference>
<dbReference type="Pfam" id="PF08622">
    <property type="entry name" value="Svf1"/>
    <property type="match status" value="1"/>
</dbReference>
<dbReference type="GO" id="GO:0005737">
    <property type="term" value="C:cytoplasm"/>
    <property type="evidence" value="ECO:0007669"/>
    <property type="project" value="UniProtKB-SubCell"/>
</dbReference>
<reference evidence="6 7" key="1">
    <citation type="submission" date="2016-01" db="EMBL/GenBank/DDBJ databases">
        <title>Genome sequence of the yeast Holleya sinecauda.</title>
        <authorList>
            <person name="Dietrich F.S."/>
        </authorList>
    </citation>
    <scope>NUCLEOTIDE SEQUENCE [LARGE SCALE GENOMIC DNA]</scope>
    <source>
        <strain evidence="6 7">ATCC 58844</strain>
    </source>
</reference>